<gene>
    <name evidence="1" type="ORF">SCLCIDRAFT_660592</name>
</gene>
<reference evidence="2" key="2">
    <citation type="submission" date="2015-01" db="EMBL/GenBank/DDBJ databases">
        <title>Evolutionary Origins and Diversification of the Mycorrhizal Mutualists.</title>
        <authorList>
            <consortium name="DOE Joint Genome Institute"/>
            <consortium name="Mycorrhizal Genomics Consortium"/>
            <person name="Kohler A."/>
            <person name="Kuo A."/>
            <person name="Nagy L.G."/>
            <person name="Floudas D."/>
            <person name="Copeland A."/>
            <person name="Barry K.W."/>
            <person name="Cichocki N."/>
            <person name="Veneault-Fourrey C."/>
            <person name="LaButti K."/>
            <person name="Lindquist E.A."/>
            <person name="Lipzen A."/>
            <person name="Lundell T."/>
            <person name="Morin E."/>
            <person name="Murat C."/>
            <person name="Riley R."/>
            <person name="Ohm R."/>
            <person name="Sun H."/>
            <person name="Tunlid A."/>
            <person name="Henrissat B."/>
            <person name="Grigoriev I.V."/>
            <person name="Hibbett D.S."/>
            <person name="Martin F."/>
        </authorList>
    </citation>
    <scope>NUCLEOTIDE SEQUENCE [LARGE SCALE GENOMIC DNA]</scope>
    <source>
        <strain evidence="2">Foug A</strain>
    </source>
</reference>
<keyword evidence="2" id="KW-1185">Reference proteome</keyword>
<reference evidence="1 2" key="1">
    <citation type="submission" date="2014-04" db="EMBL/GenBank/DDBJ databases">
        <authorList>
            <consortium name="DOE Joint Genome Institute"/>
            <person name="Kuo A."/>
            <person name="Kohler A."/>
            <person name="Nagy L.G."/>
            <person name="Floudas D."/>
            <person name="Copeland A."/>
            <person name="Barry K.W."/>
            <person name="Cichocki N."/>
            <person name="Veneault-Fourrey C."/>
            <person name="LaButti K."/>
            <person name="Lindquist E.A."/>
            <person name="Lipzen A."/>
            <person name="Lundell T."/>
            <person name="Morin E."/>
            <person name="Murat C."/>
            <person name="Sun H."/>
            <person name="Tunlid A."/>
            <person name="Henrissat B."/>
            <person name="Grigoriev I.V."/>
            <person name="Hibbett D.S."/>
            <person name="Martin F."/>
            <person name="Nordberg H.P."/>
            <person name="Cantor M.N."/>
            <person name="Hua S.X."/>
        </authorList>
    </citation>
    <scope>NUCLEOTIDE SEQUENCE [LARGE SCALE GENOMIC DNA]</scope>
    <source>
        <strain evidence="1 2">Foug A</strain>
    </source>
</reference>
<accession>A0A0C3AGY5</accession>
<dbReference type="EMBL" id="KN822030">
    <property type="protein sequence ID" value="KIM64152.1"/>
    <property type="molecule type" value="Genomic_DNA"/>
</dbReference>
<dbReference type="HOGENOM" id="CLU_2211514_0_0_1"/>
<organism evidence="1 2">
    <name type="scientific">Scleroderma citrinum Foug A</name>
    <dbReference type="NCBI Taxonomy" id="1036808"/>
    <lineage>
        <taxon>Eukaryota</taxon>
        <taxon>Fungi</taxon>
        <taxon>Dikarya</taxon>
        <taxon>Basidiomycota</taxon>
        <taxon>Agaricomycotina</taxon>
        <taxon>Agaricomycetes</taxon>
        <taxon>Agaricomycetidae</taxon>
        <taxon>Boletales</taxon>
        <taxon>Sclerodermatineae</taxon>
        <taxon>Sclerodermataceae</taxon>
        <taxon>Scleroderma</taxon>
    </lineage>
</organism>
<name>A0A0C3AGY5_9AGAM</name>
<evidence type="ECO:0000313" key="1">
    <source>
        <dbReference type="EMBL" id="KIM64152.1"/>
    </source>
</evidence>
<evidence type="ECO:0000313" key="2">
    <source>
        <dbReference type="Proteomes" id="UP000053989"/>
    </source>
</evidence>
<dbReference type="AlphaFoldDB" id="A0A0C3AGY5"/>
<protein>
    <submittedName>
        <fullName evidence="1">Uncharacterized protein</fullName>
    </submittedName>
</protein>
<dbReference type="Proteomes" id="UP000053989">
    <property type="component" value="Unassembled WGS sequence"/>
</dbReference>
<sequence>MHLVECKKVPALPQSQLIRRICLFKQTHSPVLWGHRASGRILPILSQSLHAKKNPFDLLWRTLQAIWNVLTRNLAGYTLSCWMEEFPVSNYTCQIEGQKCIIDIPAS</sequence>
<proteinExistence type="predicted"/>
<dbReference type="InParanoid" id="A0A0C3AGY5"/>